<keyword evidence="2" id="KW-1185">Reference proteome</keyword>
<sequence>MLRQGNIGAGKLALEKGGLALPRYSDSAKVAYVLQGNGVAGIVLPEKEEKVLSIKTGDAIALPFGVITWWYNKEDTELIVLFLGDTKTAHKPGSFTDFFLTGSNGIFTGFSTEFVCRAWDIDEATAKQLVGSQTGNGIIKVDGGVKMPEPNKDHRNGMALNCLDAPLDVDIKGGGRVVVLNTKNLPLVGEVGLGADLVRLDGNAMCSPGFSCDSALQVTYIVRGSGRAQIVGVDGKRVLETTVKAGNLFIVPRFFVVSKISDNDGLEWFSIISTPNPIFTHMAGRTSAWKALSAGVLQASFNPLWLETTEKMGALKSLKEEYAIIDANFLQFCASHGIFSVEDFLVHDVYTLVASTEQLSNSYRLKQGINQLLSIIETCHQPWMNGLMLLEDRKQNKRCLSTGCESFDMLLRGGLHEGHVTELVGPSSSGKTQVCFQAASNVAMKLGSVVFIDSGNSFSPTRIQQIVAYISGSAENKINGILQQAMRNIDCHAVFDIYALLNVLHQLKLKLKSQTGYQVRLIIVDSISSLIAPILGGSNAQGHALMVSVGYLLKELADRHNIALVVTNHMVGGEGGTLKPALGESWKNVPHVRLQLSQDHARNIYAVQILRHPYMASGRNANFMIP</sequence>
<evidence type="ECO:0000313" key="2">
    <source>
        <dbReference type="Proteomes" id="UP001055879"/>
    </source>
</evidence>
<evidence type="ECO:0000313" key="1">
    <source>
        <dbReference type="EMBL" id="KAI3667627.1"/>
    </source>
</evidence>
<proteinExistence type="predicted"/>
<organism evidence="1 2">
    <name type="scientific">Arctium lappa</name>
    <name type="common">Greater burdock</name>
    <name type="synonym">Lappa major</name>
    <dbReference type="NCBI Taxonomy" id="4217"/>
    <lineage>
        <taxon>Eukaryota</taxon>
        <taxon>Viridiplantae</taxon>
        <taxon>Streptophyta</taxon>
        <taxon>Embryophyta</taxon>
        <taxon>Tracheophyta</taxon>
        <taxon>Spermatophyta</taxon>
        <taxon>Magnoliopsida</taxon>
        <taxon>eudicotyledons</taxon>
        <taxon>Gunneridae</taxon>
        <taxon>Pentapetalae</taxon>
        <taxon>asterids</taxon>
        <taxon>campanulids</taxon>
        <taxon>Asterales</taxon>
        <taxon>Asteraceae</taxon>
        <taxon>Carduoideae</taxon>
        <taxon>Cardueae</taxon>
        <taxon>Arctiinae</taxon>
        <taxon>Arctium</taxon>
    </lineage>
</organism>
<name>A0ACB8XJJ5_ARCLA</name>
<accession>A0ACB8XJJ5</accession>
<reference evidence="2" key="1">
    <citation type="journal article" date="2022" name="Mol. Ecol. Resour.">
        <title>The genomes of chicory, endive, great burdock and yacon provide insights into Asteraceae palaeo-polyploidization history and plant inulin production.</title>
        <authorList>
            <person name="Fan W."/>
            <person name="Wang S."/>
            <person name="Wang H."/>
            <person name="Wang A."/>
            <person name="Jiang F."/>
            <person name="Liu H."/>
            <person name="Zhao H."/>
            <person name="Xu D."/>
            <person name="Zhang Y."/>
        </authorList>
    </citation>
    <scope>NUCLEOTIDE SEQUENCE [LARGE SCALE GENOMIC DNA]</scope>
    <source>
        <strain evidence="2">cv. Niubang</strain>
    </source>
</reference>
<comment type="caution">
    <text evidence="1">The sequence shown here is derived from an EMBL/GenBank/DDBJ whole genome shotgun (WGS) entry which is preliminary data.</text>
</comment>
<dbReference type="Proteomes" id="UP001055879">
    <property type="component" value="Linkage Group LG17"/>
</dbReference>
<gene>
    <name evidence="1" type="ORF">L6452_42694</name>
</gene>
<reference evidence="1 2" key="2">
    <citation type="journal article" date="2022" name="Mol. Ecol. Resour.">
        <title>The genomes of chicory, endive, great burdock and yacon provide insights into Asteraceae paleo-polyploidization history and plant inulin production.</title>
        <authorList>
            <person name="Fan W."/>
            <person name="Wang S."/>
            <person name="Wang H."/>
            <person name="Wang A."/>
            <person name="Jiang F."/>
            <person name="Liu H."/>
            <person name="Zhao H."/>
            <person name="Xu D."/>
            <person name="Zhang Y."/>
        </authorList>
    </citation>
    <scope>NUCLEOTIDE SEQUENCE [LARGE SCALE GENOMIC DNA]</scope>
    <source>
        <strain evidence="2">cv. Niubang</strain>
    </source>
</reference>
<dbReference type="EMBL" id="CM042063">
    <property type="protein sequence ID" value="KAI3667627.1"/>
    <property type="molecule type" value="Genomic_DNA"/>
</dbReference>
<protein>
    <submittedName>
        <fullName evidence="1">Uncharacterized protein</fullName>
    </submittedName>
</protein>